<evidence type="ECO:0000313" key="1">
    <source>
        <dbReference type="EMBL" id="KFI20410.1"/>
    </source>
</evidence>
<comment type="caution">
    <text evidence="1">The sequence shown here is derived from an EMBL/GenBank/DDBJ whole genome shotgun (WGS) entry which is preliminary data.</text>
</comment>
<organism evidence="1 2">
    <name type="scientific">Nitrosococcus oceani C-27</name>
    <dbReference type="NCBI Taxonomy" id="314279"/>
    <lineage>
        <taxon>Bacteria</taxon>
        <taxon>Pseudomonadati</taxon>
        <taxon>Pseudomonadota</taxon>
        <taxon>Gammaproteobacteria</taxon>
        <taxon>Chromatiales</taxon>
        <taxon>Chromatiaceae</taxon>
        <taxon>Nitrosococcus</taxon>
    </lineage>
</organism>
<gene>
    <name evidence="1" type="ORF">IB75_03345</name>
</gene>
<dbReference type="EMBL" id="JPGN01000021">
    <property type="protein sequence ID" value="KFI20410.1"/>
    <property type="molecule type" value="Genomic_DNA"/>
</dbReference>
<evidence type="ECO:0000313" key="2">
    <source>
        <dbReference type="Proteomes" id="UP000028839"/>
    </source>
</evidence>
<dbReference type="Proteomes" id="UP000028839">
    <property type="component" value="Unassembled WGS sequence"/>
</dbReference>
<protein>
    <submittedName>
        <fullName evidence="1">Uncharacterized protein</fullName>
    </submittedName>
</protein>
<dbReference type="HOGENOM" id="CLU_2451627_0_0_6"/>
<sequence>MLFHHPDFCPLFNLAIATSKPGSQVADFQCAVLSTVSFNTQTDGSAYLKGGEALTIKSGLFEPIGLLGAIFSRRAARLPATRLIRSNGE</sequence>
<proteinExistence type="predicted"/>
<name>A0A0E2Z9L6_9GAMM</name>
<reference evidence="1 2" key="1">
    <citation type="submission" date="2014-07" db="EMBL/GenBank/DDBJ databases">
        <title>Comparative analysis of Nitrosococcus oceani genome inventories of strains from Pacific and Atlantic gyres.</title>
        <authorList>
            <person name="Lim C.K."/>
            <person name="Wang L."/>
            <person name="Sayavedra-Soto L.A."/>
            <person name="Klotz M.G."/>
        </authorList>
    </citation>
    <scope>NUCLEOTIDE SEQUENCE [LARGE SCALE GENOMIC DNA]</scope>
    <source>
        <strain evidence="1 2">C-27</strain>
    </source>
</reference>
<accession>A0A0E2Z9L6</accession>
<dbReference type="AlphaFoldDB" id="A0A0E2Z9L6"/>